<protein>
    <recommendedName>
        <fullName evidence="3">type I site-specific deoxyribonuclease</fullName>
        <ecNumber evidence="3">3.1.21.3</ecNumber>
    </recommendedName>
</protein>
<feature type="domain" description="Helicase ATP-binding" evidence="11">
    <location>
        <begin position="300"/>
        <end position="474"/>
    </location>
</feature>
<keyword evidence="4" id="KW-0540">Nuclease</keyword>
<keyword evidence="5" id="KW-0547">Nucleotide-binding</keyword>
<evidence type="ECO:0000256" key="1">
    <source>
        <dbReference type="ARBA" id="ARBA00000851"/>
    </source>
</evidence>
<dbReference type="PROSITE" id="PS51192">
    <property type="entry name" value="HELICASE_ATP_BIND_1"/>
    <property type="match status" value="1"/>
</dbReference>
<evidence type="ECO:0000256" key="7">
    <source>
        <dbReference type="ARBA" id="ARBA00022759"/>
    </source>
</evidence>
<evidence type="ECO:0000256" key="5">
    <source>
        <dbReference type="ARBA" id="ARBA00022741"/>
    </source>
</evidence>
<evidence type="ECO:0000313" key="13">
    <source>
        <dbReference type="Proteomes" id="UP001207252"/>
    </source>
</evidence>
<dbReference type="EMBL" id="JAOXHJ010000002">
    <property type="protein sequence ID" value="MCV3754048.1"/>
    <property type="molecule type" value="Genomic_DNA"/>
</dbReference>
<name>A0ABT3BPD8_9BACT</name>
<keyword evidence="10" id="KW-0238">DNA-binding</keyword>
<comment type="caution">
    <text evidence="12">The sequence shown here is derived from an EMBL/GenBank/DDBJ whole genome shotgun (WGS) entry which is preliminary data.</text>
</comment>
<accession>A0ABT3BPD8</accession>
<keyword evidence="9" id="KW-0067">ATP-binding</keyword>
<evidence type="ECO:0000256" key="8">
    <source>
        <dbReference type="ARBA" id="ARBA00022801"/>
    </source>
</evidence>
<keyword evidence="6" id="KW-0680">Restriction system</keyword>
<dbReference type="InterPro" id="IPR040980">
    <property type="entry name" value="SWI2_SNF2"/>
</dbReference>
<dbReference type="InterPro" id="IPR014001">
    <property type="entry name" value="Helicase_ATP-bd"/>
</dbReference>
<dbReference type="InterPro" id="IPR027417">
    <property type="entry name" value="P-loop_NTPase"/>
</dbReference>
<dbReference type="PANTHER" id="PTHR30195:SF16">
    <property type="entry name" value="TYPE I RESTRICTION ENZYME ENDONUCLEASE SUBUNIT"/>
    <property type="match status" value="1"/>
</dbReference>
<sequence>MAQKFFETEKEFQDEIVTQLTRFGNWKVLGSNSNDTIPCQMNNVNEQQIYNNWRNILNQMNKDKLGEYPITDEEFFQLKNKVDQYTKTISKANESLREGLIIINRTEERSQDYQKDVYLRFFPHGKVNPADNIYQIATEVSIERKNKKRLDVVLLINGIPLFHIELKKSASLFNKAAEQIRTYFSNGIYEGLFGFIQVLVAMTPDKMAYWPNASKLSKLEKNMQNRMVWTDFDNIAIHDWSTICNQFLSIPAAHKLVQDYSIANNEDDELLLLRSYQFHGVEAIMQKFDKSSPEDIWLNGDSSQAIKGGYIWHTTGSGKTLTSFKVARLLLDYNYASKVVFVVDRITLNNQTESEFNRFENRSSDGDSCVCVPRTSDELANKLIQADINKQIIITTINKLGEMVKDKEEQVRFAKLSKEKFVFIFDEAHRSVAGDRYAAIINFFKNSVVIGFTGTPIFQKDANNFLTTKDLFGGEKPIHTYTIANGIADKKVLKFSIDYICLDEYLTFWMWYTKNNINPNNHEIIHYFKTNKAQIIRELNTTNNPDEQTQWQTLKNMINDKQLNKTNYYELEKLIKDSKGFNNTFYKNSVAQFIMNDWYTRSSRRNFSGLFATSNINDAIDYFRIFQEIIENDSTGKFKNFKITAIFDDSISSDVYYLDEFTKFQAIAEIIDTYNKNFKTNWKFDQYKREFKDDVTSRLGHKGQYNKLNVIRGSVPELDEQRIDLVIVVSQLLTGYDSKYINTVYYDKEQEMDGLIQSISRTNRILNDPNYDDKLFGNAIFFKSPCAMYRNIRDAFQTYAHADKFEIIEIESSEQLVNDQITTYERLQSVLSEISTVGEDGFIEFNIYENEIEKAFFVHKFKLFLKLFNKIRENDKAMRVKNTTVELGTKHPDKVAKIKTISALIPSLYNAFSCLDLNQILDREMKYSDKQDEQQIYIELEDISFVGRNDFITSEWISQFNSLVKKGLGNFQHPVWNEINTMVRNDFSRHDIPIVNEVLEEYKNNESTVVNQLPYDRIIAKKQEQEENKVVELAKNYNLDVEAVKKLYLRKEDPSALLGIETLFDLYTILPSTIAYLEKASNQKEHKGRWLRRQIINSFSKELKILRDHKKNSN</sequence>
<evidence type="ECO:0000256" key="9">
    <source>
        <dbReference type="ARBA" id="ARBA00022840"/>
    </source>
</evidence>
<dbReference type="SMART" id="SM00487">
    <property type="entry name" value="DEXDc"/>
    <property type="match status" value="1"/>
</dbReference>
<keyword evidence="13" id="KW-1185">Reference proteome</keyword>
<keyword evidence="7" id="KW-0255">Endonuclease</keyword>
<dbReference type="Proteomes" id="UP001207252">
    <property type="component" value="Unassembled WGS sequence"/>
</dbReference>
<evidence type="ECO:0000313" key="12">
    <source>
        <dbReference type="EMBL" id="MCV3754048.1"/>
    </source>
</evidence>
<dbReference type="EC" id="3.1.21.3" evidence="3"/>
<dbReference type="InterPro" id="IPR051268">
    <property type="entry name" value="Type-I_R_enzyme_R_subunit"/>
</dbReference>
<dbReference type="Pfam" id="PF22679">
    <property type="entry name" value="T1R_D3-like"/>
    <property type="match status" value="1"/>
</dbReference>
<proteinExistence type="inferred from homology"/>
<gene>
    <name evidence="12" type="ORF">OF365_01545</name>
</gene>
<dbReference type="Gene3D" id="3.90.1570.50">
    <property type="match status" value="1"/>
</dbReference>
<evidence type="ECO:0000256" key="10">
    <source>
        <dbReference type="ARBA" id="ARBA00023125"/>
    </source>
</evidence>
<dbReference type="Gene3D" id="3.40.50.300">
    <property type="entry name" value="P-loop containing nucleotide triphosphate hydrolases"/>
    <property type="match status" value="2"/>
</dbReference>
<evidence type="ECO:0000256" key="3">
    <source>
        <dbReference type="ARBA" id="ARBA00012654"/>
    </source>
</evidence>
<evidence type="ECO:0000259" key="11">
    <source>
        <dbReference type="PROSITE" id="PS51192"/>
    </source>
</evidence>
<dbReference type="CDD" id="cd22332">
    <property type="entry name" value="HsdR_N"/>
    <property type="match status" value="1"/>
</dbReference>
<keyword evidence="12" id="KW-0347">Helicase</keyword>
<dbReference type="InterPro" id="IPR007409">
    <property type="entry name" value="Restrct_endonuc_type1_HsdR_N"/>
</dbReference>
<comment type="similarity">
    <text evidence="2">Belongs to the HsdR family.</text>
</comment>
<organism evidence="12 13">
    <name type="scientific">Ureaplasma zalophigenitalium</name>
    <dbReference type="NCBI Taxonomy" id="907723"/>
    <lineage>
        <taxon>Bacteria</taxon>
        <taxon>Bacillati</taxon>
        <taxon>Mycoplasmatota</taxon>
        <taxon>Mycoplasmoidales</taxon>
        <taxon>Mycoplasmoidaceae</taxon>
        <taxon>Ureaplasma</taxon>
    </lineage>
</organism>
<dbReference type="Pfam" id="PF18766">
    <property type="entry name" value="SWI2_SNF2"/>
    <property type="match status" value="1"/>
</dbReference>
<dbReference type="PANTHER" id="PTHR30195">
    <property type="entry name" value="TYPE I SITE-SPECIFIC DEOXYRIBONUCLEASE PROTEIN SUBUNIT M AND R"/>
    <property type="match status" value="1"/>
</dbReference>
<evidence type="ECO:0000256" key="2">
    <source>
        <dbReference type="ARBA" id="ARBA00008598"/>
    </source>
</evidence>
<reference evidence="12 13" key="1">
    <citation type="journal article" date="2020" name="Int. J. Syst. Evol. Microbiol.">
        <title>Ureaplasma miroungigenitalium sp. nov. isolated from northern elephant seals (Mirounga angustirostris) and Ureaplasma zalophigenitalium sp. nov. isolated from California sea lions (Zalophus californianus).</title>
        <authorList>
            <person name="Volokhov D.V."/>
            <person name="Gulland F.M."/>
            <person name="Gao Y."/>
            <person name="Chizhikov V.E."/>
        </authorList>
    </citation>
    <scope>NUCLEOTIDE SEQUENCE [LARGE SCALE GENOMIC DNA]</scope>
    <source>
        <strain evidence="12 13">CSL7644-GEN</strain>
    </source>
</reference>
<evidence type="ECO:0000256" key="4">
    <source>
        <dbReference type="ARBA" id="ARBA00022722"/>
    </source>
</evidence>
<comment type="catalytic activity">
    <reaction evidence="1">
        <text>Endonucleolytic cleavage of DNA to give random double-stranded fragments with terminal 5'-phosphates, ATP is simultaneously hydrolyzed.</text>
        <dbReference type="EC" id="3.1.21.3"/>
    </reaction>
</comment>
<dbReference type="InterPro" id="IPR055180">
    <property type="entry name" value="HsdR_RecA-like_helicase_dom_2"/>
</dbReference>
<dbReference type="GO" id="GO:0004386">
    <property type="term" value="F:helicase activity"/>
    <property type="evidence" value="ECO:0007669"/>
    <property type="project" value="UniProtKB-KW"/>
</dbReference>
<dbReference type="SUPFAM" id="SSF52540">
    <property type="entry name" value="P-loop containing nucleoside triphosphate hydrolases"/>
    <property type="match status" value="1"/>
</dbReference>
<evidence type="ECO:0000256" key="6">
    <source>
        <dbReference type="ARBA" id="ARBA00022747"/>
    </source>
</evidence>
<keyword evidence="8" id="KW-0378">Hydrolase</keyword>
<dbReference type="RefSeq" id="WP_263817852.1">
    <property type="nucleotide sequence ID" value="NZ_JAOXHJ010000002.1"/>
</dbReference>
<dbReference type="Pfam" id="PF04313">
    <property type="entry name" value="HSDR_N"/>
    <property type="match status" value="1"/>
</dbReference>